<protein>
    <recommendedName>
        <fullName evidence="2 9">DNA mismatch repair protein MutS</fullName>
    </recommendedName>
</protein>
<evidence type="ECO:0000256" key="5">
    <source>
        <dbReference type="ARBA" id="ARBA00022840"/>
    </source>
</evidence>
<evidence type="ECO:0000313" key="13">
    <source>
        <dbReference type="EMBL" id="CDM64877.1"/>
    </source>
</evidence>
<keyword evidence="14" id="KW-1185">Reference proteome</keyword>
<dbReference type="GO" id="GO:0005829">
    <property type="term" value="C:cytosol"/>
    <property type="evidence" value="ECO:0007669"/>
    <property type="project" value="TreeGrafter"/>
</dbReference>
<dbReference type="GO" id="GO:0030983">
    <property type="term" value="F:mismatched DNA binding"/>
    <property type="evidence" value="ECO:0007669"/>
    <property type="project" value="InterPro"/>
</dbReference>
<comment type="similarity">
    <text evidence="1 9 10">Belongs to the DNA mismatch repair MutS family.</text>
</comment>
<dbReference type="RefSeq" id="WP_041974797.1">
    <property type="nucleotide sequence ID" value="NZ_CBXV010000003.1"/>
</dbReference>
<dbReference type="FunFam" id="3.40.1170.10:FF:000001">
    <property type="entry name" value="DNA mismatch repair protein MutS"/>
    <property type="match status" value="1"/>
</dbReference>
<keyword evidence="5 9" id="KW-0067">ATP-binding</keyword>
<dbReference type="STRING" id="454194.PYK22_00872"/>
<dbReference type="InterPro" id="IPR007695">
    <property type="entry name" value="DNA_mismatch_repair_MutS-lik_N"/>
</dbReference>
<feature type="domain" description="DNA mismatch repair proteins mutS family" evidence="12">
    <location>
        <begin position="714"/>
        <end position="730"/>
    </location>
</feature>
<dbReference type="Proteomes" id="UP000031518">
    <property type="component" value="Unassembled WGS sequence"/>
</dbReference>
<dbReference type="FunFam" id="1.10.1420.10:FF:000001">
    <property type="entry name" value="DNA mismatch repair protein MutS"/>
    <property type="match status" value="1"/>
</dbReference>
<dbReference type="GO" id="GO:0005524">
    <property type="term" value="F:ATP binding"/>
    <property type="evidence" value="ECO:0007669"/>
    <property type="project" value="UniProtKB-UniRule"/>
</dbReference>
<dbReference type="EMBL" id="CBXV010000003">
    <property type="protein sequence ID" value="CDM64877.1"/>
    <property type="molecule type" value="Genomic_DNA"/>
</dbReference>
<dbReference type="Pfam" id="PF05192">
    <property type="entry name" value="MutS_III"/>
    <property type="match status" value="1"/>
</dbReference>
<feature type="binding site" evidence="9">
    <location>
        <begin position="640"/>
        <end position="647"/>
    </location>
    <ligand>
        <name>ATP</name>
        <dbReference type="ChEBI" id="CHEBI:30616"/>
    </ligand>
</feature>
<dbReference type="FunFam" id="3.40.50.300:FF:000870">
    <property type="entry name" value="MutS protein homolog 4"/>
    <property type="match status" value="1"/>
</dbReference>
<dbReference type="SUPFAM" id="SSF55271">
    <property type="entry name" value="DNA repair protein MutS, domain I"/>
    <property type="match status" value="1"/>
</dbReference>
<keyword evidence="7 9" id="KW-0234">DNA repair</keyword>
<dbReference type="PANTHER" id="PTHR11361">
    <property type="entry name" value="DNA MISMATCH REPAIR PROTEIN MUTS FAMILY MEMBER"/>
    <property type="match status" value="1"/>
</dbReference>
<dbReference type="Gene3D" id="3.40.1170.10">
    <property type="entry name" value="DNA repair protein MutS, domain I"/>
    <property type="match status" value="1"/>
</dbReference>
<dbReference type="Pfam" id="PF05188">
    <property type="entry name" value="MutS_II"/>
    <property type="match status" value="1"/>
</dbReference>
<dbReference type="Gene3D" id="1.10.1420.10">
    <property type="match status" value="2"/>
</dbReference>
<evidence type="ECO:0000313" key="14">
    <source>
        <dbReference type="Proteomes" id="UP000031518"/>
    </source>
</evidence>
<dbReference type="InterPro" id="IPR027417">
    <property type="entry name" value="P-loop_NTPase"/>
</dbReference>
<reference evidence="13 14" key="1">
    <citation type="submission" date="2013-12" db="EMBL/GenBank/DDBJ databases">
        <authorList>
            <person name="Stott M."/>
        </authorList>
    </citation>
    <scope>NUCLEOTIDE SEQUENCE [LARGE SCALE GENOMIC DNA]</scope>
    <source>
        <strain evidence="13 14">K22</strain>
    </source>
</reference>
<dbReference type="SUPFAM" id="SSF53150">
    <property type="entry name" value="DNA repair protein MutS, domain II"/>
    <property type="match status" value="1"/>
</dbReference>
<evidence type="ECO:0000256" key="1">
    <source>
        <dbReference type="ARBA" id="ARBA00006271"/>
    </source>
</evidence>
<dbReference type="InterPro" id="IPR045076">
    <property type="entry name" value="MutS"/>
</dbReference>
<dbReference type="Pfam" id="PF01624">
    <property type="entry name" value="MutS_I"/>
    <property type="match status" value="1"/>
</dbReference>
<dbReference type="SUPFAM" id="SSF48334">
    <property type="entry name" value="DNA repair protein MutS, domain III"/>
    <property type="match status" value="1"/>
</dbReference>
<keyword evidence="4 9" id="KW-0227">DNA damage</keyword>
<feature type="coiled-coil region" evidence="11">
    <location>
        <begin position="356"/>
        <end position="383"/>
    </location>
</feature>
<sequence length="901" mass="100373">MATLTPMLQQYHELKRRYPGTLLFFRLGDFYELFYDDAITGARELEITLTARHKERGAPIPMCGVPHHAAASYIARLVRKGYRVAICEQLEDASKAKKLIRRDVVRVITPGTAIDPQLLDAREPVYLAAVCGAGERFGAAFLDLSTGEFRATETSGPEAWTQIRAEIEQFAPRELLFPASLAPLIRETYGLGADVLPLDATNTVARISPVPELELSLMPLDDWLWQADICAETLRAQFGAHDLAGYGLDAHPEAVRAAGACLRYARETQRDAVAHVSEIEYFETHDYLVLDAVTTRNLELFESTSKAGREATLLGVIDETVTSMGARALRAWLQRPLVARGEIETRLDAVAALHASQIVRDRLRAALREVADLERLTARLNMATAGPRDLLALRRSLEQVPAIRRALEGVEASLIRVLVEAADDLQEIRQLIARAISDDPPANLADGGAIRDGFNEELDRLRAISRDAKQTIAEMEARERARTGIASLRIRYNGVFGYCIEVSKANAARVPRDYERRQTLSNVERFTTPELKEWEAQARDAETRMLELELSIFAEVRAQVAAETRRLQTTARALASLDALAALAETAARRRYVRPILHDSDELEIIQGRHPVIEANSAAPFIPNDLYMNNSTDRLLIITGPNMAGKSTLMRQTALIAILAQIGSFVPAERARLPIFDRIWTRVGASDDLAHGRSTFMVEMTETAAILRGATPRSLVLLDEIGRGTATFDGLSLAWAVAEYLHDSPEHAAKTLFATHYHELTELAERLPGAQNYHVTVAESDGRIIFLYKLARGRASKSYGIEVARLAGLPMSVIERAREVLQRLERYELDVFAEDESPREENEDALRRAARRLRRRAIAAQATLFDAVNQSLLDELRAVDVESLSPEEARALIRDLQRRMV</sequence>
<dbReference type="GO" id="GO:0006298">
    <property type="term" value="P:mismatch repair"/>
    <property type="evidence" value="ECO:0007669"/>
    <property type="project" value="UniProtKB-UniRule"/>
</dbReference>
<dbReference type="InterPro" id="IPR016151">
    <property type="entry name" value="DNA_mismatch_repair_MutS_N"/>
</dbReference>
<evidence type="ECO:0000256" key="6">
    <source>
        <dbReference type="ARBA" id="ARBA00023125"/>
    </source>
</evidence>
<dbReference type="Pfam" id="PF00488">
    <property type="entry name" value="MutS_V"/>
    <property type="match status" value="1"/>
</dbReference>
<dbReference type="SMART" id="SM00534">
    <property type="entry name" value="MUTSac"/>
    <property type="match status" value="1"/>
</dbReference>
<dbReference type="InterPro" id="IPR005748">
    <property type="entry name" value="DNA_mismatch_repair_MutS"/>
</dbReference>
<keyword evidence="6 9" id="KW-0238">DNA-binding</keyword>
<evidence type="ECO:0000256" key="11">
    <source>
        <dbReference type="SAM" id="Coils"/>
    </source>
</evidence>
<dbReference type="Pfam" id="PF05190">
    <property type="entry name" value="MutS_IV"/>
    <property type="match status" value="1"/>
</dbReference>
<dbReference type="GO" id="GO:0003684">
    <property type="term" value="F:damaged DNA binding"/>
    <property type="evidence" value="ECO:0007669"/>
    <property type="project" value="UniProtKB-UniRule"/>
</dbReference>
<dbReference type="PIRSF" id="PIRSF037677">
    <property type="entry name" value="DNA_mis_repair_Msh6"/>
    <property type="match status" value="1"/>
</dbReference>
<dbReference type="InterPro" id="IPR007861">
    <property type="entry name" value="DNA_mismatch_repair_MutS_clamp"/>
</dbReference>
<dbReference type="SMART" id="SM00533">
    <property type="entry name" value="MUTSd"/>
    <property type="match status" value="1"/>
</dbReference>
<dbReference type="Gene3D" id="3.40.50.300">
    <property type="entry name" value="P-loop containing nucleotide triphosphate hydrolases"/>
    <property type="match status" value="1"/>
</dbReference>
<evidence type="ECO:0000256" key="2">
    <source>
        <dbReference type="ARBA" id="ARBA00021982"/>
    </source>
</evidence>
<dbReference type="PROSITE" id="PS00486">
    <property type="entry name" value="DNA_MISMATCH_REPAIR_2"/>
    <property type="match status" value="1"/>
</dbReference>
<keyword evidence="3 9" id="KW-0547">Nucleotide-binding</keyword>
<dbReference type="NCBIfam" id="TIGR01070">
    <property type="entry name" value="mutS1"/>
    <property type="match status" value="1"/>
</dbReference>
<dbReference type="InterPro" id="IPR007860">
    <property type="entry name" value="DNA_mmatch_repair_MutS_con_dom"/>
</dbReference>
<organism evidence="13 14">
    <name type="scientific">Pyrinomonas methylaliphatogenes</name>
    <dbReference type="NCBI Taxonomy" id="454194"/>
    <lineage>
        <taxon>Bacteria</taxon>
        <taxon>Pseudomonadati</taxon>
        <taxon>Acidobacteriota</taxon>
        <taxon>Blastocatellia</taxon>
        <taxon>Blastocatellales</taxon>
        <taxon>Pyrinomonadaceae</taxon>
        <taxon>Pyrinomonas</taxon>
    </lineage>
</organism>
<accession>A0A0B6WVU3</accession>
<dbReference type="PANTHER" id="PTHR11361:SF34">
    <property type="entry name" value="DNA MISMATCH REPAIR PROTEIN MSH1, MITOCHONDRIAL"/>
    <property type="match status" value="1"/>
</dbReference>
<dbReference type="InterPro" id="IPR007696">
    <property type="entry name" value="DNA_mismatch_repair_MutS_core"/>
</dbReference>
<dbReference type="NCBIfam" id="NF003810">
    <property type="entry name" value="PRK05399.1"/>
    <property type="match status" value="1"/>
</dbReference>
<dbReference type="InterPro" id="IPR017261">
    <property type="entry name" value="DNA_mismatch_repair_MutS/MSH"/>
</dbReference>
<evidence type="ECO:0000256" key="8">
    <source>
        <dbReference type="ARBA" id="ARBA00024647"/>
    </source>
</evidence>
<dbReference type="AlphaFoldDB" id="A0A0B6WVU3"/>
<dbReference type="CDD" id="cd03284">
    <property type="entry name" value="ABC_MutS1"/>
    <property type="match status" value="1"/>
</dbReference>
<dbReference type="InterPro" id="IPR036187">
    <property type="entry name" value="DNA_mismatch_repair_MutS_sf"/>
</dbReference>
<dbReference type="GO" id="GO:0140664">
    <property type="term" value="F:ATP-dependent DNA damage sensor activity"/>
    <property type="evidence" value="ECO:0007669"/>
    <property type="project" value="InterPro"/>
</dbReference>
<dbReference type="SUPFAM" id="SSF52540">
    <property type="entry name" value="P-loop containing nucleoside triphosphate hydrolases"/>
    <property type="match status" value="1"/>
</dbReference>
<evidence type="ECO:0000256" key="7">
    <source>
        <dbReference type="ARBA" id="ARBA00023204"/>
    </source>
</evidence>
<evidence type="ECO:0000256" key="9">
    <source>
        <dbReference type="HAMAP-Rule" id="MF_00096"/>
    </source>
</evidence>
<name>A0A0B6WVU3_9BACT</name>
<evidence type="ECO:0000259" key="12">
    <source>
        <dbReference type="PROSITE" id="PS00486"/>
    </source>
</evidence>
<evidence type="ECO:0000256" key="10">
    <source>
        <dbReference type="RuleBase" id="RU003756"/>
    </source>
</evidence>
<evidence type="ECO:0000256" key="4">
    <source>
        <dbReference type="ARBA" id="ARBA00022763"/>
    </source>
</evidence>
<dbReference type="OrthoDB" id="9802448at2"/>
<evidence type="ECO:0000256" key="3">
    <source>
        <dbReference type="ARBA" id="ARBA00022741"/>
    </source>
</evidence>
<dbReference type="InterPro" id="IPR000432">
    <property type="entry name" value="DNA_mismatch_repair_MutS_C"/>
</dbReference>
<dbReference type="Gene3D" id="3.30.420.110">
    <property type="entry name" value="MutS, connector domain"/>
    <property type="match status" value="1"/>
</dbReference>
<gene>
    <name evidence="9" type="primary">mutS</name>
    <name evidence="13" type="ORF">PYK22_00872</name>
</gene>
<comment type="function">
    <text evidence="8 9">This protein is involved in the repair of mismatches in DNA. It is possible that it carries out the mismatch recognition step. This protein has a weak ATPase activity.</text>
</comment>
<keyword evidence="11" id="KW-0175">Coiled coil</keyword>
<dbReference type="HAMAP" id="MF_00096">
    <property type="entry name" value="MutS"/>
    <property type="match status" value="1"/>
</dbReference>
<proteinExistence type="inferred from homology"/>
<dbReference type="InterPro" id="IPR036678">
    <property type="entry name" value="MutS_con_dom_sf"/>
</dbReference>
<reference evidence="13 14" key="2">
    <citation type="submission" date="2015-01" db="EMBL/GenBank/DDBJ databases">
        <title>Complete genome sequence of Pyrinomonas methylaliphatogenes type strain K22T.</title>
        <authorList>
            <person name="Lee K.C.Y."/>
            <person name="Power J.F."/>
            <person name="Dunfield P.F."/>
            <person name="Morgan X.C."/>
            <person name="Huttenhower C."/>
            <person name="Stott M.B."/>
        </authorList>
    </citation>
    <scope>NUCLEOTIDE SEQUENCE [LARGE SCALE GENOMIC DNA]</scope>
    <source>
        <strain evidence="13 14">K22</strain>
    </source>
</reference>